<dbReference type="EMBL" id="JAVDRD010000002">
    <property type="protein sequence ID" value="MDR6510112.1"/>
    <property type="molecule type" value="Genomic_DNA"/>
</dbReference>
<feature type="chain" id="PRO_5045528277" evidence="1">
    <location>
        <begin position="24"/>
        <end position="374"/>
    </location>
</feature>
<evidence type="ECO:0000256" key="1">
    <source>
        <dbReference type="SAM" id="SignalP"/>
    </source>
</evidence>
<feature type="signal peptide" evidence="1">
    <location>
        <begin position="1"/>
        <end position="23"/>
    </location>
</feature>
<proteinExistence type="predicted"/>
<evidence type="ECO:0000313" key="2">
    <source>
        <dbReference type="EMBL" id="MDR6510112.1"/>
    </source>
</evidence>
<gene>
    <name evidence="2" type="ORF">J2792_000972</name>
</gene>
<dbReference type="SUPFAM" id="SSF56954">
    <property type="entry name" value="Outer membrane efflux proteins (OEP)"/>
    <property type="match status" value="1"/>
</dbReference>
<reference evidence="2 3" key="1">
    <citation type="submission" date="2023-07" db="EMBL/GenBank/DDBJ databases">
        <title>Sorghum-associated microbial communities from plants grown in Nebraska, USA.</title>
        <authorList>
            <person name="Schachtman D."/>
        </authorList>
    </citation>
    <scope>NUCLEOTIDE SEQUENCE [LARGE SCALE GENOMIC DNA]</scope>
    <source>
        <strain evidence="2 3">DS1027</strain>
    </source>
</reference>
<sequence length="374" mass="38113">MKPSHPGRGVAALALALACAACAVPAPRVVDPGLPPVDDVRADATPWWTQAGDPVLAQVIAQGLAHDARLACDAWQLQAQADRLAARRRHLGGRLTGLMATERVADGVAPGAYAHAALVNRRAAAMAEAYLAVRLAQARLAARRSAAAPWQDNTEIARFRREAGLVSAIDGALGGVMVDLDADAVTQAQTDVSQAMAHLAEETGLAGDALVSVMGQGGAVPALNDIAAPDTRRAGVMLVRQEQGQAVVAGTTSVDQARAALASATAANAEDMDSAAKALEAARQLAQASARTLAQADRTVRDARAGYRAGAEPFATLYVAEASALAAGEADATARAGLARAQVRLWTAHGLGWTAADLAPAAPAQAPSQCPATP</sequence>
<comment type="caution">
    <text evidence="2">The sequence shown here is derived from an EMBL/GenBank/DDBJ whole genome shotgun (WGS) entry which is preliminary data.</text>
</comment>
<keyword evidence="3" id="KW-1185">Reference proteome</keyword>
<name>A0ABU1MJK4_9SPHN</name>
<dbReference type="PROSITE" id="PS51257">
    <property type="entry name" value="PROKAR_LIPOPROTEIN"/>
    <property type="match status" value="1"/>
</dbReference>
<accession>A0ABU1MJK4</accession>
<dbReference type="Proteomes" id="UP001184150">
    <property type="component" value="Unassembled WGS sequence"/>
</dbReference>
<dbReference type="Gene3D" id="1.20.1600.10">
    <property type="entry name" value="Outer membrane efflux proteins (OEP)"/>
    <property type="match status" value="1"/>
</dbReference>
<keyword evidence="1" id="KW-0732">Signal</keyword>
<organism evidence="2 3">
    <name type="scientific">Novosphingobium capsulatum</name>
    <dbReference type="NCBI Taxonomy" id="13688"/>
    <lineage>
        <taxon>Bacteria</taxon>
        <taxon>Pseudomonadati</taxon>
        <taxon>Pseudomonadota</taxon>
        <taxon>Alphaproteobacteria</taxon>
        <taxon>Sphingomonadales</taxon>
        <taxon>Sphingomonadaceae</taxon>
        <taxon>Novosphingobium</taxon>
    </lineage>
</organism>
<evidence type="ECO:0000313" key="3">
    <source>
        <dbReference type="Proteomes" id="UP001184150"/>
    </source>
</evidence>
<dbReference type="RefSeq" id="WP_309804560.1">
    <property type="nucleotide sequence ID" value="NZ_JAVDRD010000002.1"/>
</dbReference>
<protein>
    <submittedName>
        <fullName evidence="2">Outer membrane protein TolC</fullName>
    </submittedName>
</protein>